<dbReference type="PANTHER" id="PTHR30006">
    <property type="entry name" value="THIAMINE-BINDING PERIPLASMIC PROTEIN-RELATED"/>
    <property type="match status" value="1"/>
</dbReference>
<dbReference type="SUPFAM" id="SSF53850">
    <property type="entry name" value="Periplasmic binding protein-like II"/>
    <property type="match status" value="1"/>
</dbReference>
<evidence type="ECO:0000256" key="1">
    <source>
        <dbReference type="ARBA" id="ARBA00022729"/>
    </source>
</evidence>
<reference evidence="2" key="1">
    <citation type="submission" date="2018-05" db="EMBL/GenBank/DDBJ databases">
        <authorList>
            <person name="Lanie J.A."/>
            <person name="Ng W.-L."/>
            <person name="Kazmierczak K.M."/>
            <person name="Andrzejewski T.M."/>
            <person name="Davidsen T.M."/>
            <person name="Wayne K.J."/>
            <person name="Tettelin H."/>
            <person name="Glass J.I."/>
            <person name="Rusch D."/>
            <person name="Podicherti R."/>
            <person name="Tsui H.-C.T."/>
            <person name="Winkler M.E."/>
        </authorList>
    </citation>
    <scope>NUCLEOTIDE SEQUENCE</scope>
</reference>
<evidence type="ECO:0000313" key="2">
    <source>
        <dbReference type="EMBL" id="SVB60748.1"/>
    </source>
</evidence>
<protein>
    <recommendedName>
        <fullName evidence="3">ABC transporter substrate-binding protein</fullName>
    </recommendedName>
</protein>
<organism evidence="2">
    <name type="scientific">marine metagenome</name>
    <dbReference type="NCBI Taxonomy" id="408172"/>
    <lineage>
        <taxon>unclassified sequences</taxon>
        <taxon>metagenomes</taxon>
        <taxon>ecological metagenomes</taxon>
    </lineage>
</organism>
<dbReference type="PANTHER" id="PTHR30006:SF25">
    <property type="entry name" value="PHOSPHOGLYCERATE TRANSPORT REGULATORY PROTEIN PGTC"/>
    <property type="match status" value="1"/>
</dbReference>
<proteinExistence type="predicted"/>
<accession>A0A382FCB0</accession>
<sequence>FLFLSVVVSAENQLIIITSFPKDLFETYKRAFEAKHPQIDVVVRSKKTSAAVAYIRETSKRPNSDLVWASAADAFAVLKEEGLLEAYELPDEIGELIPEKIGTYPIHDPDRQYFGGALSGYGIMWNKDYLEAYHLDPPKEWPDLTAPAYHGHLAMSAPSRSGTTHLTVEAILQGYGWEKGWEILFSMCGNMSVITERSFGVPQGIINGEFGIGVVIDFFGLSAEASGLPVEFVYPSITPIVPASIGLINGAPNKENAREFINFFLGQEGQRLLFDSKISRLPVIPELYRDAPLGFPNPFEMKKTATKFDVQLSQQRYGLINSLFDQLITFRLRGLKSAWSEIHKAEKRIEKKESRNQDVAVLRKLIAEAKALVTRVPILEVEANDFEYNQHFAKEADKVQIQAETEWDAIAKENY</sequence>
<gene>
    <name evidence="2" type="ORF">METZ01_LOCUS213602</name>
</gene>
<feature type="non-terminal residue" evidence="2">
    <location>
        <position position="415"/>
    </location>
</feature>
<dbReference type="Gene3D" id="3.40.190.10">
    <property type="entry name" value="Periplasmic binding protein-like II"/>
    <property type="match status" value="2"/>
</dbReference>
<evidence type="ECO:0008006" key="3">
    <source>
        <dbReference type="Google" id="ProtNLM"/>
    </source>
</evidence>
<feature type="non-terminal residue" evidence="2">
    <location>
        <position position="1"/>
    </location>
</feature>
<keyword evidence="1" id="KW-0732">Signal</keyword>
<dbReference type="AlphaFoldDB" id="A0A382FCB0"/>
<dbReference type="EMBL" id="UINC01049228">
    <property type="protein sequence ID" value="SVB60748.1"/>
    <property type="molecule type" value="Genomic_DNA"/>
</dbReference>
<dbReference type="Pfam" id="PF13343">
    <property type="entry name" value="SBP_bac_6"/>
    <property type="match status" value="1"/>
</dbReference>
<name>A0A382FCB0_9ZZZZ</name>
<dbReference type="GO" id="GO:0030288">
    <property type="term" value="C:outer membrane-bounded periplasmic space"/>
    <property type="evidence" value="ECO:0007669"/>
    <property type="project" value="TreeGrafter"/>
</dbReference>